<dbReference type="SUPFAM" id="SSF48576">
    <property type="entry name" value="Terpenoid synthases"/>
    <property type="match status" value="1"/>
</dbReference>
<dbReference type="InterPro" id="IPR008949">
    <property type="entry name" value="Isoprenoid_synthase_dom_sf"/>
</dbReference>
<dbReference type="PANTHER" id="PTHR31225:SF242">
    <property type="entry name" value="TERPENOID SYNTHASE 9"/>
    <property type="match status" value="1"/>
</dbReference>
<dbReference type="SUPFAM" id="SSF48239">
    <property type="entry name" value="Terpenoid cyclases/Protein prenyltransferases"/>
    <property type="match status" value="1"/>
</dbReference>
<evidence type="ECO:0000259" key="4">
    <source>
        <dbReference type="Pfam" id="PF03936"/>
    </source>
</evidence>
<keyword evidence="3" id="KW-0456">Lyase</keyword>
<evidence type="ECO:0000313" key="6">
    <source>
        <dbReference type="Proteomes" id="UP000032141"/>
    </source>
</evidence>
<evidence type="ECO:0000256" key="1">
    <source>
        <dbReference type="ARBA" id="ARBA00022723"/>
    </source>
</evidence>
<dbReference type="CDD" id="cd00684">
    <property type="entry name" value="Terpene_cyclase_plant_C1"/>
    <property type="match status" value="1"/>
</dbReference>
<reference evidence="5" key="2">
    <citation type="submission" date="2015-03" db="UniProtKB">
        <authorList>
            <consortium name="EnsemblPlants"/>
        </authorList>
    </citation>
    <scope>IDENTIFICATION</scope>
</reference>
<dbReference type="InterPro" id="IPR008930">
    <property type="entry name" value="Terpenoid_cyclase/PrenylTrfase"/>
</dbReference>
<dbReference type="eggNOG" id="ENOG502QUCN">
    <property type="taxonomic scope" value="Eukaryota"/>
</dbReference>
<proteinExistence type="predicted"/>
<protein>
    <recommendedName>
        <fullName evidence="4">Terpene synthase metal-binding domain-containing protein</fullName>
    </recommendedName>
</protein>
<dbReference type="Pfam" id="PF03936">
    <property type="entry name" value="Terpene_synth_C"/>
    <property type="match status" value="1"/>
</dbReference>
<keyword evidence="2" id="KW-0464">Manganese</keyword>
<reference evidence="5 6" key="1">
    <citation type="journal article" date="2014" name="Genome Biol.">
        <title>Transcriptome and methylome profiling reveals relics of genome dominance in the mesopolyploid Brassica oleracea.</title>
        <authorList>
            <person name="Parkin I.A."/>
            <person name="Koh C."/>
            <person name="Tang H."/>
            <person name="Robinson S.J."/>
            <person name="Kagale S."/>
            <person name="Clarke W.E."/>
            <person name="Town C.D."/>
            <person name="Nixon J."/>
            <person name="Krishnakumar V."/>
            <person name="Bidwell S.L."/>
            <person name="Denoeud F."/>
            <person name="Belcram H."/>
            <person name="Links M.G."/>
            <person name="Just J."/>
            <person name="Clarke C."/>
            <person name="Bender T."/>
            <person name="Huebert T."/>
            <person name="Mason A.S."/>
            <person name="Pires J.C."/>
            <person name="Barker G."/>
            <person name="Moore J."/>
            <person name="Walley P.G."/>
            <person name="Manoli S."/>
            <person name="Batley J."/>
            <person name="Edwards D."/>
            <person name="Nelson M.N."/>
            <person name="Wang X."/>
            <person name="Paterson A.H."/>
            <person name="King G."/>
            <person name="Bancroft I."/>
            <person name="Chalhoub B."/>
            <person name="Sharpe A.G."/>
        </authorList>
    </citation>
    <scope>NUCLEOTIDE SEQUENCE</scope>
    <source>
        <strain evidence="5 6">cv. TO1000</strain>
    </source>
</reference>
<accession>A0A0D3A4K7</accession>
<dbReference type="GO" id="GO:0016102">
    <property type="term" value="P:diterpenoid biosynthetic process"/>
    <property type="evidence" value="ECO:0007669"/>
    <property type="project" value="InterPro"/>
</dbReference>
<dbReference type="Gramene" id="Bo1g022270.1">
    <property type="protein sequence ID" value="Bo1g022270.1"/>
    <property type="gene ID" value="Bo1g022270"/>
</dbReference>
<dbReference type="AlphaFoldDB" id="A0A0D3A4K7"/>
<feature type="domain" description="Terpene synthase metal-binding" evidence="4">
    <location>
        <begin position="187"/>
        <end position="389"/>
    </location>
</feature>
<dbReference type="InterPro" id="IPR044814">
    <property type="entry name" value="Terpene_cyclase_plant_C1"/>
</dbReference>
<dbReference type="InterPro" id="IPR005630">
    <property type="entry name" value="Terpene_synthase_metal-bd"/>
</dbReference>
<dbReference type="PANTHER" id="PTHR31225">
    <property type="entry name" value="OS04G0344100 PROTEIN-RELATED"/>
    <property type="match status" value="1"/>
</dbReference>
<dbReference type="HOGENOM" id="CLU_003125_7_2_1"/>
<dbReference type="EnsemblPlants" id="Bo1g022270.1">
    <property type="protein sequence ID" value="Bo1g022270.1"/>
    <property type="gene ID" value="Bo1g022270"/>
</dbReference>
<dbReference type="OMA" id="DTIANEH"/>
<keyword evidence="1" id="KW-0479">Metal-binding</keyword>
<dbReference type="GO" id="GO:0000287">
    <property type="term" value="F:magnesium ion binding"/>
    <property type="evidence" value="ECO:0007669"/>
    <property type="project" value="InterPro"/>
</dbReference>
<dbReference type="Proteomes" id="UP000032141">
    <property type="component" value="Chromosome C1"/>
</dbReference>
<keyword evidence="6" id="KW-1185">Reference proteome</keyword>
<dbReference type="STRING" id="109376.A0A0D3A4K7"/>
<evidence type="ECO:0000256" key="2">
    <source>
        <dbReference type="ARBA" id="ARBA00023211"/>
    </source>
</evidence>
<sequence length="466" mass="54476">MGSQTDLDHESGRKFKMLQPSRWTDYFLYFPVDEFELDVLASELEAIKPNIRDMLMFSYHAEGHDYTKRKILLIYLMISLGIAYHFENEIEKTLAHAFQNIDDTIANEHDLYTISIFFWVFRTYGYNMSADAFKRFKGDDGKFMDSLTKDAKGMLSLYEAAHLRTTRDYIMDEALSFTTKHMESWYKELDFASKLPPYFRDRVVELHFFVMSMYFEPHFSSARIMLTKFVTAEIIIDDTFDRYASMSESESLAKSLERWAPDKDMDKQPDYLKFVFKFILDVFKDFEREVGSEGRSYIVKSTVEEFKILVKANLDLAKWAQIAHVPSFEDYMVVGELEVSWYASMAGTFMGMGHIAMKEAYEWLKSRPKLIQAISINGRLMNDMTGFELQKPIEAYKELHKMRVHNDKIVNGELLTTKDVPRRVLKQAINCARMANVAYGYGEGLTHPEGKIKDYIVSLYLDLIRL</sequence>
<dbReference type="Gene3D" id="1.10.600.10">
    <property type="entry name" value="Farnesyl Diphosphate Synthase"/>
    <property type="match status" value="1"/>
</dbReference>
<organism evidence="5 6">
    <name type="scientific">Brassica oleracea var. oleracea</name>
    <dbReference type="NCBI Taxonomy" id="109376"/>
    <lineage>
        <taxon>Eukaryota</taxon>
        <taxon>Viridiplantae</taxon>
        <taxon>Streptophyta</taxon>
        <taxon>Embryophyta</taxon>
        <taxon>Tracheophyta</taxon>
        <taxon>Spermatophyta</taxon>
        <taxon>Magnoliopsida</taxon>
        <taxon>eudicotyledons</taxon>
        <taxon>Gunneridae</taxon>
        <taxon>Pentapetalae</taxon>
        <taxon>rosids</taxon>
        <taxon>malvids</taxon>
        <taxon>Brassicales</taxon>
        <taxon>Brassicaceae</taxon>
        <taxon>Brassiceae</taxon>
        <taxon>Brassica</taxon>
    </lineage>
</organism>
<dbReference type="GO" id="GO:0010333">
    <property type="term" value="F:terpene synthase activity"/>
    <property type="evidence" value="ECO:0007669"/>
    <property type="project" value="InterPro"/>
</dbReference>
<evidence type="ECO:0000313" key="5">
    <source>
        <dbReference type="EnsemblPlants" id="Bo1g022270.1"/>
    </source>
</evidence>
<dbReference type="InterPro" id="IPR050148">
    <property type="entry name" value="Terpene_synthase-like"/>
</dbReference>
<name>A0A0D3A4K7_BRAOL</name>
<evidence type="ECO:0000256" key="3">
    <source>
        <dbReference type="ARBA" id="ARBA00023239"/>
    </source>
</evidence>